<dbReference type="Proteomes" id="UP000251075">
    <property type="component" value="Unassembled WGS sequence"/>
</dbReference>
<dbReference type="GO" id="GO:0005737">
    <property type="term" value="C:cytoplasm"/>
    <property type="evidence" value="ECO:0007669"/>
    <property type="project" value="UniProtKB-SubCell"/>
</dbReference>
<dbReference type="OrthoDB" id="9802228at2"/>
<dbReference type="PANTHER" id="PTHR10815">
    <property type="entry name" value="METHYLATED-DNA--PROTEIN-CYSTEINE METHYLTRANSFERASE"/>
    <property type="match status" value="1"/>
</dbReference>
<evidence type="ECO:0000256" key="2">
    <source>
        <dbReference type="ARBA" id="ARBA00008711"/>
    </source>
</evidence>
<organism evidence="12 13">
    <name type="scientific">Paramagnetospirillum kuznetsovii</name>
    <dbReference type="NCBI Taxonomy" id="2053833"/>
    <lineage>
        <taxon>Bacteria</taxon>
        <taxon>Pseudomonadati</taxon>
        <taxon>Pseudomonadota</taxon>
        <taxon>Alphaproteobacteria</taxon>
        <taxon>Rhodospirillales</taxon>
        <taxon>Magnetospirillaceae</taxon>
        <taxon>Paramagnetospirillum</taxon>
    </lineage>
</organism>
<evidence type="ECO:0000256" key="5">
    <source>
        <dbReference type="ARBA" id="ARBA00022679"/>
    </source>
</evidence>
<keyword evidence="3 9" id="KW-0963">Cytoplasm</keyword>
<dbReference type="InterPro" id="IPR036388">
    <property type="entry name" value="WH-like_DNA-bd_sf"/>
</dbReference>
<feature type="domain" description="Methylated-DNA-[protein]-cysteine S-methyltransferase DNA binding" evidence="10">
    <location>
        <begin position="67"/>
        <end position="147"/>
    </location>
</feature>
<dbReference type="NCBIfam" id="TIGR00589">
    <property type="entry name" value="ogt"/>
    <property type="match status" value="1"/>
</dbReference>
<dbReference type="Pfam" id="PF02870">
    <property type="entry name" value="Methyltransf_1N"/>
    <property type="match status" value="1"/>
</dbReference>
<gene>
    <name evidence="12" type="ORF">CU669_01020</name>
</gene>
<dbReference type="EC" id="2.1.1.63" evidence="9"/>
<dbReference type="CDD" id="cd06445">
    <property type="entry name" value="ATase"/>
    <property type="match status" value="1"/>
</dbReference>
<comment type="function">
    <text evidence="9">Involved in the cellular defense against the biological effects of O6-methylguanine (O6-MeG) and O4-methylthymine (O4-MeT) in DNA. Repairs the methylated nucleobase in DNA by stoichiometrically transferring the methyl group to a cysteine residue in the enzyme. This is a suicide reaction: the enzyme is irreversibly inactivated.</text>
</comment>
<protein>
    <recommendedName>
        <fullName evidence="9">Methylated-DNA--protein-cysteine methyltransferase</fullName>
        <ecNumber evidence="9">2.1.1.63</ecNumber>
    </recommendedName>
    <alternativeName>
        <fullName evidence="9">6-O-methylguanine-DNA methyltransferase</fullName>
        <shortName evidence="9">MGMT</shortName>
    </alternativeName>
    <alternativeName>
        <fullName evidence="9">O-6-methylguanine-DNA-alkyltransferase</fullName>
    </alternativeName>
</protein>
<comment type="catalytic activity">
    <reaction evidence="1 9">
        <text>a 4-O-methyl-thymidine in DNA + L-cysteinyl-[protein] = a thymidine in DNA + S-methyl-L-cysteinyl-[protein]</text>
        <dbReference type="Rhea" id="RHEA:53428"/>
        <dbReference type="Rhea" id="RHEA-COMP:10131"/>
        <dbReference type="Rhea" id="RHEA-COMP:10132"/>
        <dbReference type="Rhea" id="RHEA-COMP:13555"/>
        <dbReference type="Rhea" id="RHEA-COMP:13556"/>
        <dbReference type="ChEBI" id="CHEBI:29950"/>
        <dbReference type="ChEBI" id="CHEBI:82612"/>
        <dbReference type="ChEBI" id="CHEBI:137386"/>
        <dbReference type="ChEBI" id="CHEBI:137387"/>
        <dbReference type="EC" id="2.1.1.63"/>
    </reaction>
</comment>
<dbReference type="AlphaFoldDB" id="A0A364P349"/>
<dbReference type="PROSITE" id="PS00374">
    <property type="entry name" value="MGMT"/>
    <property type="match status" value="1"/>
</dbReference>
<comment type="subcellular location">
    <subcellularLocation>
        <location evidence="9">Cytoplasm</location>
    </subcellularLocation>
</comment>
<feature type="active site" description="Nucleophile; methyl group acceptor" evidence="9">
    <location>
        <position position="116"/>
    </location>
</feature>
<evidence type="ECO:0000256" key="8">
    <source>
        <dbReference type="ARBA" id="ARBA00049348"/>
    </source>
</evidence>
<comment type="similarity">
    <text evidence="2 9">Belongs to the MGMT family.</text>
</comment>
<dbReference type="EMBL" id="PGTO01000001">
    <property type="protein sequence ID" value="RAU23716.1"/>
    <property type="molecule type" value="Genomic_DNA"/>
</dbReference>
<dbReference type="InterPro" id="IPR001497">
    <property type="entry name" value="MethylDNA_cys_MeTrfase_AS"/>
</dbReference>
<evidence type="ECO:0000256" key="3">
    <source>
        <dbReference type="ARBA" id="ARBA00022490"/>
    </source>
</evidence>
<keyword evidence="13" id="KW-1185">Reference proteome</keyword>
<accession>A0A364P349</accession>
<dbReference type="FunFam" id="1.10.10.10:FF:000214">
    <property type="entry name" value="Methylated-DNA--protein-cysteine methyltransferase"/>
    <property type="match status" value="1"/>
</dbReference>
<dbReference type="GO" id="GO:0006307">
    <property type="term" value="P:DNA alkylation repair"/>
    <property type="evidence" value="ECO:0007669"/>
    <property type="project" value="UniProtKB-UniRule"/>
</dbReference>
<dbReference type="InterPro" id="IPR036217">
    <property type="entry name" value="MethylDNA_cys_MeTrfase_DNAb"/>
</dbReference>
<evidence type="ECO:0000256" key="7">
    <source>
        <dbReference type="ARBA" id="ARBA00023204"/>
    </source>
</evidence>
<keyword evidence="6 9" id="KW-0227">DNA damage</keyword>
<dbReference type="Gene3D" id="3.30.160.70">
    <property type="entry name" value="Methylated DNA-protein cysteine methyltransferase domain"/>
    <property type="match status" value="1"/>
</dbReference>
<dbReference type="GO" id="GO:0003908">
    <property type="term" value="F:methylated-DNA-[protein]-cysteine S-methyltransferase activity"/>
    <property type="evidence" value="ECO:0007669"/>
    <property type="project" value="UniProtKB-UniRule"/>
</dbReference>
<evidence type="ECO:0000256" key="9">
    <source>
        <dbReference type="HAMAP-Rule" id="MF_00772"/>
    </source>
</evidence>
<comment type="miscellaneous">
    <text evidence="9">This enzyme catalyzes only one turnover and therefore is not strictly catalytic. According to one definition, an enzyme is a biocatalyst that acts repeatedly and over many reaction cycles.</text>
</comment>
<evidence type="ECO:0000313" key="12">
    <source>
        <dbReference type="EMBL" id="RAU23716.1"/>
    </source>
</evidence>
<dbReference type="Pfam" id="PF01035">
    <property type="entry name" value="DNA_binding_1"/>
    <property type="match status" value="1"/>
</dbReference>
<evidence type="ECO:0000313" key="13">
    <source>
        <dbReference type="Proteomes" id="UP000251075"/>
    </source>
</evidence>
<evidence type="ECO:0000259" key="10">
    <source>
        <dbReference type="Pfam" id="PF01035"/>
    </source>
</evidence>
<dbReference type="SUPFAM" id="SSF46767">
    <property type="entry name" value="Methylated DNA-protein cysteine methyltransferase, C-terminal domain"/>
    <property type="match status" value="1"/>
</dbReference>
<evidence type="ECO:0000256" key="4">
    <source>
        <dbReference type="ARBA" id="ARBA00022603"/>
    </source>
</evidence>
<dbReference type="InterPro" id="IPR014048">
    <property type="entry name" value="MethylDNA_cys_MeTrfase_DNA-bd"/>
</dbReference>
<dbReference type="InterPro" id="IPR023546">
    <property type="entry name" value="MGMT"/>
</dbReference>
<dbReference type="RefSeq" id="WP_112141947.1">
    <property type="nucleotide sequence ID" value="NZ_PGTO01000001.1"/>
</dbReference>
<dbReference type="HAMAP" id="MF_00772">
    <property type="entry name" value="OGT"/>
    <property type="match status" value="1"/>
</dbReference>
<evidence type="ECO:0000259" key="11">
    <source>
        <dbReference type="Pfam" id="PF02870"/>
    </source>
</evidence>
<proteinExistence type="inferred from homology"/>
<reference evidence="12 13" key="1">
    <citation type="submission" date="2017-11" db="EMBL/GenBank/DDBJ databases">
        <title>Draft genome sequence of magnetotactic bacterium Magnetospirillum kuznetsovii LBB-42.</title>
        <authorList>
            <person name="Grouzdev D.S."/>
            <person name="Rysina M.S."/>
            <person name="Baslerov R.V."/>
            <person name="Koziaeva V."/>
        </authorList>
    </citation>
    <scope>NUCLEOTIDE SEQUENCE [LARGE SCALE GENOMIC DNA]</scope>
    <source>
        <strain evidence="12 13">LBB-42</strain>
    </source>
</reference>
<keyword evidence="4 9" id="KW-0489">Methyltransferase</keyword>
<comment type="caution">
    <text evidence="12">The sequence shown here is derived from an EMBL/GenBank/DDBJ whole genome shotgun (WGS) entry which is preliminary data.</text>
</comment>
<keyword evidence="5 9" id="KW-0808">Transferase</keyword>
<evidence type="ECO:0000256" key="1">
    <source>
        <dbReference type="ARBA" id="ARBA00001286"/>
    </source>
</evidence>
<dbReference type="PANTHER" id="PTHR10815:SF13">
    <property type="entry name" value="METHYLATED-DNA--PROTEIN-CYSTEINE METHYLTRANSFERASE"/>
    <property type="match status" value="1"/>
</dbReference>
<keyword evidence="7 9" id="KW-0234">DNA repair</keyword>
<dbReference type="InterPro" id="IPR008332">
    <property type="entry name" value="MethylG_MeTrfase_N"/>
</dbReference>
<dbReference type="SUPFAM" id="SSF53155">
    <property type="entry name" value="Methylated DNA-protein cysteine methyltransferase domain"/>
    <property type="match status" value="1"/>
</dbReference>
<evidence type="ECO:0000256" key="6">
    <source>
        <dbReference type="ARBA" id="ARBA00022763"/>
    </source>
</evidence>
<sequence>MPQLAFNSPIGPLALFEADGAIVAVDWGWLPENEDSPLLLRARDQLEEYFDGKRKSFDLPLAPQGTAFQRKVWQALSEIPFGKTLSYGELAAKLGTAPRALGGACGRNPIPVIIPCHRVLAANGGLGGYSGIDGIETKQFLLRHEGARK</sequence>
<dbReference type="Gene3D" id="1.10.10.10">
    <property type="entry name" value="Winged helix-like DNA-binding domain superfamily/Winged helix DNA-binding domain"/>
    <property type="match status" value="1"/>
</dbReference>
<feature type="domain" description="Methylguanine DNA methyltransferase ribonuclease-like" evidence="11">
    <location>
        <begin position="6"/>
        <end position="63"/>
    </location>
</feature>
<comment type="catalytic activity">
    <reaction evidence="8 9">
        <text>a 6-O-methyl-2'-deoxyguanosine in DNA + L-cysteinyl-[protein] = S-methyl-L-cysteinyl-[protein] + a 2'-deoxyguanosine in DNA</text>
        <dbReference type="Rhea" id="RHEA:24000"/>
        <dbReference type="Rhea" id="RHEA-COMP:10131"/>
        <dbReference type="Rhea" id="RHEA-COMP:10132"/>
        <dbReference type="Rhea" id="RHEA-COMP:11367"/>
        <dbReference type="Rhea" id="RHEA-COMP:11368"/>
        <dbReference type="ChEBI" id="CHEBI:29950"/>
        <dbReference type="ChEBI" id="CHEBI:82612"/>
        <dbReference type="ChEBI" id="CHEBI:85445"/>
        <dbReference type="ChEBI" id="CHEBI:85448"/>
        <dbReference type="EC" id="2.1.1.63"/>
    </reaction>
</comment>
<name>A0A364P349_9PROT</name>
<dbReference type="InterPro" id="IPR036631">
    <property type="entry name" value="MGMT_N_sf"/>
</dbReference>
<dbReference type="GO" id="GO:0032259">
    <property type="term" value="P:methylation"/>
    <property type="evidence" value="ECO:0007669"/>
    <property type="project" value="UniProtKB-KW"/>
</dbReference>